<dbReference type="PATRIC" id="fig|1267003.4.peg.313"/>
<dbReference type="InterPro" id="IPR014922">
    <property type="entry name" value="YdhG-like"/>
</dbReference>
<organism evidence="2 3">
    <name type="scientific">Levilactobacillus parabrevis ATCC 53295</name>
    <dbReference type="NCBI Taxonomy" id="1267003"/>
    <lineage>
        <taxon>Bacteria</taxon>
        <taxon>Bacillati</taxon>
        <taxon>Bacillota</taxon>
        <taxon>Bacilli</taxon>
        <taxon>Lactobacillales</taxon>
        <taxon>Lactobacillaceae</taxon>
        <taxon>Levilactobacillus</taxon>
    </lineage>
</organism>
<sequence>MTVITDYIEEADVKQQPQLTAMYQILKKLLPEATEKMSYGMPAFHQDKDIVYFAAMKNHLGFYPTSTPIIQFEDDLEGRYKYSKGAIQFDYNKPLPEDLITKIVQFKLDEIQHR</sequence>
<keyword evidence="3" id="KW-1185">Reference proteome</keyword>
<feature type="domain" description="YdhG-like" evidence="1">
    <location>
        <begin position="16"/>
        <end position="106"/>
    </location>
</feature>
<dbReference type="OrthoDB" id="115213at2"/>
<accession>A0A0R1GSZ2</accession>
<evidence type="ECO:0000313" key="2">
    <source>
        <dbReference type="EMBL" id="KRK37238.1"/>
    </source>
</evidence>
<dbReference type="AlphaFoldDB" id="A0A0R1GSZ2"/>
<dbReference type="STRING" id="357278.IV61_GL000298"/>
<gene>
    <name evidence="2" type="ORF">FD07_GL000295</name>
</gene>
<evidence type="ECO:0000259" key="1">
    <source>
        <dbReference type="Pfam" id="PF08818"/>
    </source>
</evidence>
<reference evidence="2 3" key="1">
    <citation type="journal article" date="2015" name="Genome Announc.">
        <title>Expanding the biotechnology potential of lactobacilli through comparative genomics of 213 strains and associated genera.</title>
        <authorList>
            <person name="Sun Z."/>
            <person name="Harris H.M."/>
            <person name="McCann A."/>
            <person name="Guo C."/>
            <person name="Argimon S."/>
            <person name="Zhang W."/>
            <person name="Yang X."/>
            <person name="Jeffery I.B."/>
            <person name="Cooney J.C."/>
            <person name="Kagawa T.F."/>
            <person name="Liu W."/>
            <person name="Song Y."/>
            <person name="Salvetti E."/>
            <person name="Wrobel A."/>
            <person name="Rasinkangas P."/>
            <person name="Parkhill J."/>
            <person name="Rea M.C."/>
            <person name="O'Sullivan O."/>
            <person name="Ritari J."/>
            <person name="Douillard F.P."/>
            <person name="Paul Ross R."/>
            <person name="Yang R."/>
            <person name="Briner A.E."/>
            <person name="Felis G.E."/>
            <person name="de Vos W.M."/>
            <person name="Barrangou R."/>
            <person name="Klaenhammer T.R."/>
            <person name="Caufield P.W."/>
            <person name="Cui Y."/>
            <person name="Zhang H."/>
            <person name="O'Toole P.W."/>
        </authorList>
    </citation>
    <scope>NUCLEOTIDE SEQUENCE [LARGE SCALE GENOMIC DNA]</scope>
    <source>
        <strain evidence="2 3">ATCC 53295</strain>
    </source>
</reference>
<evidence type="ECO:0000313" key="3">
    <source>
        <dbReference type="Proteomes" id="UP000051176"/>
    </source>
</evidence>
<proteinExistence type="predicted"/>
<dbReference type="eggNOG" id="COG5646">
    <property type="taxonomic scope" value="Bacteria"/>
</dbReference>
<dbReference type="Proteomes" id="UP000051176">
    <property type="component" value="Unassembled WGS sequence"/>
</dbReference>
<name>A0A0R1GSZ2_9LACO</name>
<dbReference type="EMBL" id="AZCZ01000012">
    <property type="protein sequence ID" value="KRK37238.1"/>
    <property type="molecule type" value="Genomic_DNA"/>
</dbReference>
<dbReference type="Pfam" id="PF08818">
    <property type="entry name" value="DUF1801"/>
    <property type="match status" value="1"/>
</dbReference>
<comment type="caution">
    <text evidence="2">The sequence shown here is derived from an EMBL/GenBank/DDBJ whole genome shotgun (WGS) entry which is preliminary data.</text>
</comment>
<dbReference type="SUPFAM" id="SSF159888">
    <property type="entry name" value="YdhG-like"/>
    <property type="match status" value="1"/>
</dbReference>
<protein>
    <recommendedName>
        <fullName evidence="1">YdhG-like domain-containing protein</fullName>
    </recommendedName>
</protein>
<dbReference type="RefSeq" id="WP_020089331.1">
    <property type="nucleotide sequence ID" value="NZ_AZCZ01000012.1"/>
</dbReference>
<dbReference type="Gene3D" id="3.90.1150.200">
    <property type="match status" value="1"/>
</dbReference>